<dbReference type="Pfam" id="PF05731">
    <property type="entry name" value="TROVE"/>
    <property type="match status" value="2"/>
</dbReference>
<dbReference type="Gene3D" id="3.40.50.410">
    <property type="entry name" value="von Willebrand factor, type A domain"/>
    <property type="match status" value="2"/>
</dbReference>
<evidence type="ECO:0000313" key="10">
    <source>
        <dbReference type="Proteomes" id="UP000221359"/>
    </source>
</evidence>
<evidence type="ECO:0000256" key="4">
    <source>
        <dbReference type="ARBA" id="ARBA00022723"/>
    </source>
</evidence>
<gene>
    <name evidence="9" type="ORF">GMA2_59</name>
</gene>
<dbReference type="GO" id="GO:0046872">
    <property type="term" value="F:metal ion binding"/>
    <property type="evidence" value="ECO:0007669"/>
    <property type="project" value="UniProtKB-KW"/>
</dbReference>
<protein>
    <recommendedName>
        <fullName evidence="8">TROVE domain-containing protein</fullName>
    </recommendedName>
</protein>
<evidence type="ECO:0000313" key="9">
    <source>
        <dbReference type="EMBL" id="AKJ72597.1"/>
    </source>
</evidence>
<evidence type="ECO:0000256" key="2">
    <source>
        <dbReference type="ARBA" id="ARBA00007814"/>
    </source>
</evidence>
<comment type="similarity">
    <text evidence="2">Belongs to the Ro 60 kDa family.</text>
</comment>
<evidence type="ECO:0000259" key="8">
    <source>
        <dbReference type="PROSITE" id="PS50988"/>
    </source>
</evidence>
<reference evidence="9 10" key="1">
    <citation type="journal article" date="2015" name="PLoS ONE">
        <title>Lysis to Kill: Evaluation of the Lytic Abilities, and Genomics of Nine Bacteriophages Infective for Gordonia spp. and Their Potential Use in Activated Sludge Foam Biocontrol.</title>
        <authorList>
            <person name="Dyson Z.A."/>
            <person name="Tucci J."/>
            <person name="Seviour R.J."/>
            <person name="Petrovski S."/>
        </authorList>
    </citation>
    <scope>NUCLEOTIDE SEQUENCE [LARGE SCALE GENOMIC DNA]</scope>
</reference>
<dbReference type="GO" id="GO:1990904">
    <property type="term" value="C:ribonucleoprotein complex"/>
    <property type="evidence" value="ECO:0007669"/>
    <property type="project" value="UniProtKB-KW"/>
</dbReference>
<evidence type="ECO:0000256" key="1">
    <source>
        <dbReference type="ARBA" id="ARBA00004496"/>
    </source>
</evidence>
<proteinExistence type="inferred from homology"/>
<evidence type="ECO:0000256" key="6">
    <source>
        <dbReference type="ARBA" id="ARBA00023274"/>
    </source>
</evidence>
<organism evidence="9 10">
    <name type="scientific">Gordonia phage GMA2</name>
    <dbReference type="NCBI Taxonomy" id="1647283"/>
    <lineage>
        <taxon>Viruses</taxon>
        <taxon>Duplodnaviria</taxon>
        <taxon>Heunggongvirae</taxon>
        <taxon>Uroviricota</taxon>
        <taxon>Caudoviricetes</taxon>
        <taxon>Gimaduovirus</taxon>
        <taxon>Gimaduovirus GMA2</taxon>
    </lineage>
</organism>
<evidence type="ECO:0000256" key="7">
    <source>
        <dbReference type="SAM" id="MobiDB-lite"/>
    </source>
</evidence>
<keyword evidence="6" id="KW-0687">Ribonucleoprotein</keyword>
<keyword evidence="3" id="KW-0963">Cytoplasm</keyword>
<dbReference type="InterPro" id="IPR037214">
    <property type="entry name" value="TROVE_dom_sf"/>
</dbReference>
<dbReference type="Pfam" id="PF25045">
    <property type="entry name" value="vWA_Ro60"/>
    <property type="match status" value="1"/>
</dbReference>
<keyword evidence="4" id="KW-0479">Metal-binding</keyword>
<feature type="region of interest" description="Disordered" evidence="7">
    <location>
        <begin position="1"/>
        <end position="20"/>
    </location>
</feature>
<comment type="subcellular location">
    <subcellularLocation>
        <location evidence="1">Cytoplasm</location>
    </subcellularLocation>
</comment>
<dbReference type="EMBL" id="KR063281">
    <property type="protein sequence ID" value="AKJ72597.1"/>
    <property type="molecule type" value="Genomic_DNA"/>
</dbReference>
<dbReference type="InterPro" id="IPR008858">
    <property type="entry name" value="TROVE_dom"/>
</dbReference>
<dbReference type="PANTHER" id="PTHR14202:SF0">
    <property type="entry name" value="RNA-BINDING PROTEIN RO60"/>
    <property type="match status" value="1"/>
</dbReference>
<dbReference type="InterPro" id="IPR056800">
    <property type="entry name" value="vWA_Ro60"/>
</dbReference>
<keyword evidence="5" id="KW-0694">RNA-binding</keyword>
<dbReference type="SUPFAM" id="SSF140864">
    <property type="entry name" value="TROVE domain-like"/>
    <property type="match status" value="1"/>
</dbReference>
<dbReference type="SUPFAM" id="SSF53300">
    <property type="entry name" value="vWA-like"/>
    <property type="match status" value="1"/>
</dbReference>
<dbReference type="Proteomes" id="UP000221359">
    <property type="component" value="Segment"/>
</dbReference>
<feature type="domain" description="TROVE" evidence="8">
    <location>
        <begin position="24"/>
        <end position="360"/>
    </location>
</feature>
<sequence length="544" mass="60211">MADALRSISTRTTPQTEAARSDQVVNNAGGFVFKLTPKSQLRRFLILGVDGGTYYQRSQELAVSNAKTVVYLAETNPKLVISEIKEVAEQNLAPRANPLLFALAIVSAPDINKDASLRAEALRLLPTVARTSTQLFTFIEYAQQFRGWGVSLREAVSYWYLDRSPQSAAYQIVKYRQRNGWTHRDVLRKAHPVGTGDFKPLFDYTCGRYSNLDDLPDSLKQIKGFEAAKTAPTRHLPELIKEYNLTWEMLPTAALNEADVWRALIDSGMPYTATMRQLSRLTQLNVLQGSYLKKVVATLIDKEKIQKSGVHPMNILFAMTTYASGRGFRGSTTWRPERAIVDTLDNAFYTAFKNVKPSGKRHMLALDVSGSMMSPIMNSNLSAREGSVAMALITAATEPETSVYGFTTGARGSSRFPNYYDRGSMYPLDLSPRRRLDDNVRAVSGLPFCGTDCALPMQYAKKNGLEIDHFVVYTDNETWAGSEQPFQALRKYRESSGINAKLTVVGMTATEFSIADPSDPGMLDVVGFDASAPAVISNFAAGDL</sequence>
<evidence type="ECO:0000256" key="5">
    <source>
        <dbReference type="ARBA" id="ARBA00022884"/>
    </source>
</evidence>
<keyword evidence="10" id="KW-1185">Reference proteome</keyword>
<feature type="compositionally biased region" description="Polar residues" evidence="7">
    <location>
        <begin position="7"/>
        <end position="20"/>
    </location>
</feature>
<dbReference type="InterPro" id="IPR036465">
    <property type="entry name" value="vWFA_dom_sf"/>
</dbReference>
<accession>A0A0K0N779</accession>
<dbReference type="GO" id="GO:0003723">
    <property type="term" value="F:RNA binding"/>
    <property type="evidence" value="ECO:0007669"/>
    <property type="project" value="UniProtKB-KW"/>
</dbReference>
<dbReference type="InterPro" id="IPR040322">
    <property type="entry name" value="TROVE2"/>
</dbReference>
<evidence type="ECO:0000256" key="3">
    <source>
        <dbReference type="ARBA" id="ARBA00022490"/>
    </source>
</evidence>
<name>A0A0K0N779_9CAUD</name>
<dbReference type="PANTHER" id="PTHR14202">
    <property type="entry name" value="60 KDA RIBONUCLEOPROTEIN SSA/RO"/>
    <property type="match status" value="1"/>
</dbReference>
<dbReference type="PROSITE" id="PS50988">
    <property type="entry name" value="TROVE"/>
    <property type="match status" value="1"/>
</dbReference>